<name>A0A0B2SBH9_GLYSO</name>
<dbReference type="Gramene" id="XM_028378024.1">
    <property type="protein sequence ID" value="XP_028233825.1"/>
    <property type="gene ID" value="LOC114413561"/>
</dbReference>
<dbReference type="EMBL" id="KN644868">
    <property type="protein sequence ID" value="KHN41659.1"/>
    <property type="molecule type" value="Genomic_DNA"/>
</dbReference>
<accession>A0A0B2SBH9</accession>
<organism evidence="2">
    <name type="scientific">Glycine soja</name>
    <name type="common">Wild soybean</name>
    <dbReference type="NCBI Taxonomy" id="3848"/>
    <lineage>
        <taxon>Eukaryota</taxon>
        <taxon>Viridiplantae</taxon>
        <taxon>Streptophyta</taxon>
        <taxon>Embryophyta</taxon>
        <taxon>Tracheophyta</taxon>
        <taxon>Spermatophyta</taxon>
        <taxon>Magnoliopsida</taxon>
        <taxon>eudicotyledons</taxon>
        <taxon>Gunneridae</taxon>
        <taxon>Pentapetalae</taxon>
        <taxon>rosids</taxon>
        <taxon>fabids</taxon>
        <taxon>Fabales</taxon>
        <taxon>Fabaceae</taxon>
        <taxon>Papilionoideae</taxon>
        <taxon>50 kb inversion clade</taxon>
        <taxon>NPAAA clade</taxon>
        <taxon>indigoferoid/millettioid clade</taxon>
        <taxon>Phaseoleae</taxon>
        <taxon>Glycine</taxon>
        <taxon>Glycine subgen. Soja</taxon>
    </lineage>
</organism>
<dbReference type="EMBL" id="QZWG01000005">
    <property type="protein sequence ID" value="RZC13863.1"/>
    <property type="molecule type" value="Genomic_DNA"/>
</dbReference>
<protein>
    <submittedName>
        <fullName evidence="2">CRS2-associated factor 1, chloroplastic</fullName>
    </submittedName>
</protein>
<sequence>MKAIYYMTLAFPLFQVKVEVSYPNENSHQSMYGVTEVPSLTKLYEVETTNNSTNSYADPEPRTSLSPSMTIPHYNSHAESPSKAMSESHGTEHIMDSRNCSDGLSASISGSHATLDGSDNSTDGMVDSHSDKLLDALGDVSPPPRSVAPSMKAILLLLEQAVEKGSALVLDKDSLDADNIYQNTVAFAKSASSGPVFRKNRKAEAQKSHKQEGSTLETEETTTVPMKRKKENSTKIPRQANFDDQLLNVVPQGTLGVDELAKLLT</sequence>
<evidence type="ECO:0000313" key="4">
    <source>
        <dbReference type="Proteomes" id="UP000289340"/>
    </source>
</evidence>
<proteinExistence type="predicted"/>
<feature type="compositionally biased region" description="Basic and acidic residues" evidence="1">
    <location>
        <begin position="202"/>
        <end position="212"/>
    </location>
</feature>
<evidence type="ECO:0000256" key="1">
    <source>
        <dbReference type="SAM" id="MobiDB-lite"/>
    </source>
</evidence>
<dbReference type="Proteomes" id="UP000053555">
    <property type="component" value="Unassembled WGS sequence"/>
</dbReference>
<dbReference type="Proteomes" id="UP000289340">
    <property type="component" value="Chromosome 5"/>
</dbReference>
<gene>
    <name evidence="3" type="ORF">D0Y65_013100</name>
    <name evidence="2" type="ORF">glysoja_036403</name>
</gene>
<keyword evidence="4" id="KW-1185">Reference proteome</keyword>
<reference evidence="2" key="1">
    <citation type="submission" date="2014-07" db="EMBL/GenBank/DDBJ databases">
        <title>Identification of a novel salt tolerance gene in wild soybean by whole-genome sequencing.</title>
        <authorList>
            <person name="Lam H.-M."/>
            <person name="Qi X."/>
            <person name="Li M.-W."/>
            <person name="Liu X."/>
            <person name="Xie M."/>
            <person name="Ni M."/>
            <person name="Xu X."/>
        </authorList>
    </citation>
    <scope>NUCLEOTIDE SEQUENCE [LARGE SCALE GENOMIC DNA]</scope>
    <source>
        <tissue evidence="2">Root</tissue>
    </source>
</reference>
<evidence type="ECO:0000313" key="3">
    <source>
        <dbReference type="EMBL" id="RZC13863.1"/>
    </source>
</evidence>
<feature type="region of interest" description="Disordered" evidence="1">
    <location>
        <begin position="192"/>
        <end position="234"/>
    </location>
</feature>
<dbReference type="AlphaFoldDB" id="A0A0B2SBH9"/>
<evidence type="ECO:0000313" key="2">
    <source>
        <dbReference type="EMBL" id="KHN41659.1"/>
    </source>
</evidence>
<reference evidence="3 4" key="2">
    <citation type="submission" date="2018-09" db="EMBL/GenBank/DDBJ databases">
        <title>A high-quality reference genome of wild soybean provides a powerful tool to mine soybean genomes.</title>
        <authorList>
            <person name="Xie M."/>
            <person name="Chung C.Y.L."/>
            <person name="Li M.-W."/>
            <person name="Wong F.-L."/>
            <person name="Chan T.-F."/>
            <person name="Lam H.-M."/>
        </authorList>
    </citation>
    <scope>NUCLEOTIDE SEQUENCE [LARGE SCALE GENOMIC DNA]</scope>
    <source>
        <strain evidence="4">cv. W05</strain>
        <tissue evidence="3">Hypocotyl of etiolated seedlings</tissue>
    </source>
</reference>